<proteinExistence type="predicted"/>
<keyword evidence="2" id="KW-1003">Cell membrane</keyword>
<dbReference type="PANTHER" id="PTHR43478">
    <property type="entry name" value="NA+/H+ ANTIPORTER-RELATED"/>
    <property type="match status" value="1"/>
</dbReference>
<feature type="transmembrane region" description="Helical" evidence="6">
    <location>
        <begin position="182"/>
        <end position="205"/>
    </location>
</feature>
<feature type="transmembrane region" description="Helical" evidence="6">
    <location>
        <begin position="225"/>
        <end position="244"/>
    </location>
</feature>
<evidence type="ECO:0000256" key="5">
    <source>
        <dbReference type="ARBA" id="ARBA00023136"/>
    </source>
</evidence>
<protein>
    <submittedName>
        <fullName evidence="9">Transporter, NhaC family</fullName>
    </submittedName>
</protein>
<feature type="transmembrane region" description="Helical" evidence="6">
    <location>
        <begin position="64"/>
        <end position="85"/>
    </location>
</feature>
<feature type="transmembrane region" description="Helical" evidence="6">
    <location>
        <begin position="518"/>
        <end position="537"/>
    </location>
</feature>
<feature type="domain" description="Na+/H+ antiporter NhaC-like C-terminal" evidence="8">
    <location>
        <begin position="209"/>
        <end position="511"/>
    </location>
</feature>
<dbReference type="AlphaFoldDB" id="A0A1M6E3F3"/>
<evidence type="ECO:0000313" key="9">
    <source>
        <dbReference type="EMBL" id="SHI80032.1"/>
    </source>
</evidence>
<keyword evidence="7" id="KW-0732">Signal</keyword>
<evidence type="ECO:0000256" key="7">
    <source>
        <dbReference type="SAM" id="SignalP"/>
    </source>
</evidence>
<sequence length="551" mass="58533">MKPRKLLLLLLVLAAILTVFALPVFAEDASGEESQSFVYGTFWALLPPIIAIVLALITKEVYSSLFIGILSAALLYANFNPVNAFTVMLNDGFIASLADSWNVGILIFLVVLGTIVCLMNQAGGSAAYGEWASRRIKTRKGAILSTFGLGVLIFVDDYFNCLTVGNVMRPITDKHRISRAKLAYLVDATAAPICMIAPISSWAAAVTGVVEGYDGFELFIRAIPYNLYSLLTLAMILIIAFLGIEYGPMRKHEENALNGDLYTTPDRPFEGQENQARNTKGKVRDLVIPVIVLIVCCILGMLYTGGILEGENIVNAFANCDASLGLSLGSVLALIIIIIYFIGRKVLSFNECMACLPNGFKAMVPAILILTLAWTLSGLTKSLGSSEFVSGIFNESAATVFLPAIVFAIAVGMSFATGTSWGTFGILLPLVVDVFDKSAAFSGGTPELLIVTISACLAGAVCGDHCSPISDTTIMSSTGAMCSHINHVSTQLPYALTVAAVSFLGYILAGFIPSAWVVLPISLVVLFSVLMIIRAAVPSIKGGEAGKSAAR</sequence>
<name>A0A1M6E3F3_9FIRM</name>
<keyword evidence="3 6" id="KW-0812">Transmembrane</keyword>
<comment type="subcellular location">
    <subcellularLocation>
        <location evidence="1">Cell membrane</location>
        <topology evidence="1">Multi-pass membrane protein</topology>
    </subcellularLocation>
</comment>
<evidence type="ECO:0000256" key="1">
    <source>
        <dbReference type="ARBA" id="ARBA00004651"/>
    </source>
</evidence>
<evidence type="ECO:0000256" key="4">
    <source>
        <dbReference type="ARBA" id="ARBA00022989"/>
    </source>
</evidence>
<feature type="transmembrane region" description="Helical" evidence="6">
    <location>
        <begin position="324"/>
        <end position="342"/>
    </location>
</feature>
<dbReference type="EMBL" id="FQZP01000010">
    <property type="protein sequence ID" value="SHI80032.1"/>
    <property type="molecule type" value="Genomic_DNA"/>
</dbReference>
<organism evidence="9 10">
    <name type="scientific">Thermoclostridium caenicola</name>
    <dbReference type="NCBI Taxonomy" id="659425"/>
    <lineage>
        <taxon>Bacteria</taxon>
        <taxon>Bacillati</taxon>
        <taxon>Bacillota</taxon>
        <taxon>Clostridia</taxon>
        <taxon>Eubacteriales</taxon>
        <taxon>Oscillospiraceae</taxon>
        <taxon>Thermoclostridium</taxon>
    </lineage>
</organism>
<keyword evidence="5 6" id="KW-0472">Membrane</keyword>
<feature type="transmembrane region" description="Helical" evidence="6">
    <location>
        <begin position="362"/>
        <end position="380"/>
    </location>
</feature>
<feature type="chain" id="PRO_5009916939" evidence="7">
    <location>
        <begin position="27"/>
        <end position="551"/>
    </location>
</feature>
<dbReference type="InterPro" id="IPR018461">
    <property type="entry name" value="Na/H_Antiport_NhaC-like_C"/>
</dbReference>
<evidence type="ECO:0000256" key="3">
    <source>
        <dbReference type="ARBA" id="ARBA00022692"/>
    </source>
</evidence>
<feature type="transmembrane region" description="Helical" evidence="6">
    <location>
        <begin position="37"/>
        <end position="57"/>
    </location>
</feature>
<feature type="transmembrane region" description="Helical" evidence="6">
    <location>
        <begin position="286"/>
        <end position="304"/>
    </location>
</feature>
<dbReference type="GO" id="GO:0005886">
    <property type="term" value="C:plasma membrane"/>
    <property type="evidence" value="ECO:0007669"/>
    <property type="project" value="UniProtKB-SubCell"/>
</dbReference>
<feature type="transmembrane region" description="Helical" evidence="6">
    <location>
        <begin position="400"/>
        <end position="428"/>
    </location>
</feature>
<evidence type="ECO:0000313" key="10">
    <source>
        <dbReference type="Proteomes" id="UP000324781"/>
    </source>
</evidence>
<feature type="signal peptide" evidence="7">
    <location>
        <begin position="1"/>
        <end position="26"/>
    </location>
</feature>
<keyword evidence="4 6" id="KW-1133">Transmembrane helix</keyword>
<accession>A0A1M6E3F3</accession>
<feature type="transmembrane region" description="Helical" evidence="6">
    <location>
        <begin position="492"/>
        <end position="512"/>
    </location>
</feature>
<gene>
    <name evidence="9" type="ORF">SAMN05444373_101029</name>
</gene>
<dbReference type="Pfam" id="PF03553">
    <property type="entry name" value="Na_H_antiporter"/>
    <property type="match status" value="1"/>
</dbReference>
<evidence type="ECO:0000256" key="6">
    <source>
        <dbReference type="SAM" id="Phobius"/>
    </source>
</evidence>
<feature type="transmembrane region" description="Helical" evidence="6">
    <location>
        <begin position="105"/>
        <end position="129"/>
    </location>
</feature>
<dbReference type="RefSeq" id="WP_149678190.1">
    <property type="nucleotide sequence ID" value="NZ_FQZP01000010.1"/>
</dbReference>
<dbReference type="OrthoDB" id="9762978at2"/>
<evidence type="ECO:0000256" key="2">
    <source>
        <dbReference type="ARBA" id="ARBA00022475"/>
    </source>
</evidence>
<dbReference type="Proteomes" id="UP000324781">
    <property type="component" value="Unassembled WGS sequence"/>
</dbReference>
<dbReference type="PANTHER" id="PTHR43478:SF1">
    <property type="entry name" value="NA+_H+ ANTIPORTER NHAC-LIKE C-TERMINAL DOMAIN-CONTAINING PROTEIN"/>
    <property type="match status" value="1"/>
</dbReference>
<reference evidence="9 10" key="1">
    <citation type="submission" date="2016-11" db="EMBL/GenBank/DDBJ databases">
        <authorList>
            <person name="Varghese N."/>
            <person name="Submissions S."/>
        </authorList>
    </citation>
    <scope>NUCLEOTIDE SEQUENCE [LARGE SCALE GENOMIC DNA]</scope>
    <source>
        <strain evidence="9 10">DSM 19027</strain>
    </source>
</reference>
<evidence type="ECO:0000259" key="8">
    <source>
        <dbReference type="Pfam" id="PF03553"/>
    </source>
</evidence>
<keyword evidence="10" id="KW-1185">Reference proteome</keyword>